<dbReference type="SUPFAM" id="SSF50386">
    <property type="entry name" value="STI-like"/>
    <property type="match status" value="1"/>
</dbReference>
<dbReference type="GO" id="GO:0005576">
    <property type="term" value="C:extracellular region"/>
    <property type="evidence" value="ECO:0007669"/>
    <property type="project" value="UniProtKB-SubCell"/>
</dbReference>
<dbReference type="PANTHER" id="PTHR33107">
    <property type="entry name" value="KUNITZ TRYPSIN INHIBITOR 2"/>
    <property type="match status" value="1"/>
</dbReference>
<evidence type="ECO:0000256" key="3">
    <source>
        <dbReference type="ARBA" id="ARBA00022525"/>
    </source>
</evidence>
<feature type="signal peptide" evidence="5">
    <location>
        <begin position="1"/>
        <end position="24"/>
    </location>
</feature>
<organism evidence="6">
    <name type="scientific">Lotus japonicus</name>
    <name type="common">Lotus corniculatus var. japonicus</name>
    <dbReference type="NCBI Taxonomy" id="34305"/>
    <lineage>
        <taxon>Eukaryota</taxon>
        <taxon>Viridiplantae</taxon>
        <taxon>Streptophyta</taxon>
        <taxon>Embryophyta</taxon>
        <taxon>Tracheophyta</taxon>
        <taxon>Spermatophyta</taxon>
        <taxon>Magnoliopsida</taxon>
        <taxon>eudicotyledons</taxon>
        <taxon>Gunneridae</taxon>
        <taxon>Pentapetalae</taxon>
        <taxon>rosids</taxon>
        <taxon>fabids</taxon>
        <taxon>Fabales</taxon>
        <taxon>Fabaceae</taxon>
        <taxon>Papilionoideae</taxon>
        <taxon>50 kb inversion clade</taxon>
        <taxon>NPAAA clade</taxon>
        <taxon>Hologalegina</taxon>
        <taxon>robinioid clade</taxon>
        <taxon>Loteae</taxon>
        <taxon>Lotus</taxon>
    </lineage>
</organism>
<dbReference type="PROSITE" id="PS00283">
    <property type="entry name" value="SOYBEAN_KUNITZ"/>
    <property type="match status" value="1"/>
</dbReference>
<dbReference type="GeneID" id="130749523"/>
<dbReference type="RefSeq" id="XP_057458874.1">
    <property type="nucleotide sequence ID" value="XM_057602891.1"/>
</dbReference>
<feature type="chain" id="PRO_5003678667" evidence="5">
    <location>
        <begin position="25"/>
        <end position="202"/>
    </location>
</feature>
<dbReference type="SMART" id="SM00452">
    <property type="entry name" value="STI"/>
    <property type="match status" value="1"/>
</dbReference>
<evidence type="ECO:0000256" key="4">
    <source>
        <dbReference type="ARBA" id="ARBA00023157"/>
    </source>
</evidence>
<reference evidence="6" key="1">
    <citation type="submission" date="2012-05" db="EMBL/GenBank/DDBJ databases">
        <authorList>
            <person name="Krishnakumar V."/>
            <person name="Cheung F."/>
            <person name="Xiao Y."/>
            <person name="Chan A."/>
            <person name="Moskal W.A."/>
            <person name="Town C.D."/>
        </authorList>
    </citation>
    <scope>NUCLEOTIDE SEQUENCE</scope>
</reference>
<sequence>MLSMRLFMSLILTVWLFTATKSLSQNTNVLDTNGKPLSRNKEYHIKPAITDNGGRFTLIDRNQSCPLYVGLENTDLPEGFPVKFTPFAKGDKYVKLGKDFTVVFSAATTCVQSTAWSVGSTEAKSGRRLVVTGGDVGERAYGSYFRIVAVEGRAGIYNIQWCPTDVCNICRFRCGTAGILRENGKILLALDGGMLPVVFQKV</sequence>
<dbReference type="GO" id="GO:0004866">
    <property type="term" value="F:endopeptidase inhibitor activity"/>
    <property type="evidence" value="ECO:0007669"/>
    <property type="project" value="InterPro"/>
</dbReference>
<dbReference type="OrthoDB" id="1918435at2759"/>
<proteinExistence type="evidence at transcript level"/>
<dbReference type="CDD" id="cd23367">
    <property type="entry name" value="beta-trefoil_STI_KPI104-like"/>
    <property type="match status" value="1"/>
</dbReference>
<comment type="similarity">
    <text evidence="2">Belongs to the protease inhibitor I3 (leguminous Kunitz-type inhibitor) family.</text>
</comment>
<dbReference type="InterPro" id="IPR002160">
    <property type="entry name" value="Prot_inh_Kunz-lg"/>
</dbReference>
<comment type="subcellular location">
    <subcellularLocation>
        <location evidence="1">Secreted</location>
    </subcellularLocation>
</comment>
<dbReference type="KEGG" id="lja:130749523"/>
<dbReference type="MEROPS" id="I03.029"/>
<protein>
    <submittedName>
        <fullName evidence="6">Uncharacterized protein</fullName>
    </submittedName>
</protein>
<keyword evidence="3" id="KW-0964">Secreted</keyword>
<evidence type="ECO:0000313" key="6">
    <source>
        <dbReference type="EMBL" id="AFK34901.1"/>
    </source>
</evidence>
<dbReference type="PANTHER" id="PTHR33107:SF81">
    <property type="entry name" value="TRYPSIN INHIBITOR A"/>
    <property type="match status" value="1"/>
</dbReference>
<evidence type="ECO:0000256" key="5">
    <source>
        <dbReference type="SAM" id="SignalP"/>
    </source>
</evidence>
<dbReference type="AlphaFoldDB" id="I3S3Q9"/>
<keyword evidence="5" id="KW-0732">Signal</keyword>
<dbReference type="EMBL" id="BT135106">
    <property type="protein sequence ID" value="AFK34901.1"/>
    <property type="molecule type" value="mRNA"/>
</dbReference>
<dbReference type="Gene3D" id="2.80.10.50">
    <property type="match status" value="1"/>
</dbReference>
<evidence type="ECO:0000256" key="2">
    <source>
        <dbReference type="ARBA" id="ARBA00005440"/>
    </source>
</evidence>
<dbReference type="PRINTS" id="PR00291">
    <property type="entry name" value="KUNITZINHBTR"/>
</dbReference>
<accession>I3S3Q9</accession>
<dbReference type="InterPro" id="IPR011065">
    <property type="entry name" value="Kunitz_inhibitor_STI-like_sf"/>
</dbReference>
<keyword evidence="4" id="KW-1015">Disulfide bond</keyword>
<dbReference type="Pfam" id="PF00197">
    <property type="entry name" value="Kunitz_legume"/>
    <property type="match status" value="1"/>
</dbReference>
<evidence type="ECO:0000256" key="1">
    <source>
        <dbReference type="ARBA" id="ARBA00004613"/>
    </source>
</evidence>
<name>I3S3Q9_LOTJA</name>